<evidence type="ECO:0000256" key="3">
    <source>
        <dbReference type="SAM" id="SignalP"/>
    </source>
</evidence>
<dbReference type="Pfam" id="PF02225">
    <property type="entry name" value="PA"/>
    <property type="match status" value="1"/>
</dbReference>
<feature type="chain" id="PRO_5042285503" evidence="3">
    <location>
        <begin position="22"/>
        <end position="186"/>
    </location>
</feature>
<reference evidence="6" key="1">
    <citation type="submission" date="2024-02" db="UniProtKB">
        <authorList>
            <consortium name="WormBaseParasite"/>
        </authorList>
    </citation>
    <scope>IDENTIFICATION</scope>
</reference>
<accession>A0AAF3EV31</accession>
<dbReference type="PANTHER" id="PTHR22702:SF1">
    <property type="entry name" value="PROTEASE-ASSOCIATED DOMAIN-CONTAINING PROTEIN 1"/>
    <property type="match status" value="1"/>
</dbReference>
<evidence type="ECO:0000313" key="5">
    <source>
        <dbReference type="Proteomes" id="UP000887575"/>
    </source>
</evidence>
<proteinExistence type="predicted"/>
<protein>
    <submittedName>
        <fullName evidence="6">PA domain-containing protein</fullName>
    </submittedName>
</protein>
<keyword evidence="2" id="KW-0325">Glycoprotein</keyword>
<dbReference type="AlphaFoldDB" id="A0AAF3EV31"/>
<feature type="domain" description="PA" evidence="4">
    <location>
        <begin position="59"/>
        <end position="147"/>
    </location>
</feature>
<dbReference type="Proteomes" id="UP000887575">
    <property type="component" value="Unassembled WGS sequence"/>
</dbReference>
<dbReference type="SUPFAM" id="SSF52025">
    <property type="entry name" value="PA domain"/>
    <property type="match status" value="1"/>
</dbReference>
<dbReference type="InterPro" id="IPR046450">
    <property type="entry name" value="PA_dom_sf"/>
</dbReference>
<feature type="signal peptide" evidence="3">
    <location>
        <begin position="1"/>
        <end position="21"/>
    </location>
</feature>
<evidence type="ECO:0000259" key="4">
    <source>
        <dbReference type="Pfam" id="PF02225"/>
    </source>
</evidence>
<evidence type="ECO:0000256" key="1">
    <source>
        <dbReference type="ARBA" id="ARBA00022729"/>
    </source>
</evidence>
<evidence type="ECO:0000256" key="2">
    <source>
        <dbReference type="ARBA" id="ARBA00023180"/>
    </source>
</evidence>
<name>A0AAF3EV31_9BILA</name>
<organism evidence="5 6">
    <name type="scientific">Mesorhabditis belari</name>
    <dbReference type="NCBI Taxonomy" id="2138241"/>
    <lineage>
        <taxon>Eukaryota</taxon>
        <taxon>Metazoa</taxon>
        <taxon>Ecdysozoa</taxon>
        <taxon>Nematoda</taxon>
        <taxon>Chromadorea</taxon>
        <taxon>Rhabditida</taxon>
        <taxon>Rhabditina</taxon>
        <taxon>Rhabditomorpha</taxon>
        <taxon>Rhabditoidea</taxon>
        <taxon>Rhabditidae</taxon>
        <taxon>Mesorhabditinae</taxon>
        <taxon>Mesorhabditis</taxon>
    </lineage>
</organism>
<dbReference type="Gene3D" id="3.50.30.30">
    <property type="match status" value="1"/>
</dbReference>
<dbReference type="InterPro" id="IPR003137">
    <property type="entry name" value="PA_domain"/>
</dbReference>
<evidence type="ECO:0000313" key="6">
    <source>
        <dbReference type="WBParaSite" id="MBELARI_LOCUS18054"/>
    </source>
</evidence>
<keyword evidence="1 3" id="KW-0732">Signal</keyword>
<dbReference type="WBParaSite" id="MBELARI_LOCUS18054">
    <property type="protein sequence ID" value="MBELARI_LOCUS18054"/>
    <property type="gene ID" value="MBELARI_LOCUS18054"/>
</dbReference>
<keyword evidence="5" id="KW-1185">Reference proteome</keyword>
<sequence length="186" mass="21120">MRFHALRLLFNYLLIVTFVDGAADPMFMFINEPKRLSYTYQLQPSYSVGSKWPLYPRKKAELEYAYPPHGCEPLKNVDLLDKVVLFERGECSFVDKVIHAEEAGAYFAIITDSARGGDEVVDMITDNTNRRADIPAAYLSGASGRRLRDFLLYGGQNGGYVLVTIPLNHTNTLLRDVPSKPPWELW</sequence>
<dbReference type="PANTHER" id="PTHR22702">
    <property type="entry name" value="PROTEASE-ASSOCIATED DOMAIN-CONTAINING PROTEIN"/>
    <property type="match status" value="1"/>
</dbReference>